<feature type="transmembrane region" description="Helical" evidence="6">
    <location>
        <begin position="204"/>
        <end position="220"/>
    </location>
</feature>
<reference evidence="7 8" key="1">
    <citation type="submission" date="2021-07" db="EMBL/GenBank/DDBJ databases">
        <title>Paenibacillus radiodurans sp. nov., isolated from the southeastern edge of Tengger Desert.</title>
        <authorList>
            <person name="Zhang G."/>
        </authorList>
    </citation>
    <scope>NUCLEOTIDE SEQUENCE [LARGE SCALE GENOMIC DNA]</scope>
    <source>
        <strain evidence="7 8">CCM 7311</strain>
    </source>
</reference>
<dbReference type="RefSeq" id="WP_210038222.1">
    <property type="nucleotide sequence ID" value="NZ_JBHLVU010000022.1"/>
</dbReference>
<feature type="transmembrane region" description="Helical" evidence="6">
    <location>
        <begin position="147"/>
        <end position="167"/>
    </location>
</feature>
<dbReference type="PANTHER" id="PTHR33802">
    <property type="entry name" value="SI:CH211-161H7.5-RELATED"/>
    <property type="match status" value="1"/>
</dbReference>
<evidence type="ECO:0000256" key="6">
    <source>
        <dbReference type="SAM" id="Phobius"/>
    </source>
</evidence>
<dbReference type="InterPro" id="IPR004307">
    <property type="entry name" value="TspO_MBR"/>
</dbReference>
<organism evidence="7 8">
    <name type="scientific">Paenibacillus sepulcri</name>
    <dbReference type="NCBI Taxonomy" id="359917"/>
    <lineage>
        <taxon>Bacteria</taxon>
        <taxon>Bacillati</taxon>
        <taxon>Bacillota</taxon>
        <taxon>Bacilli</taxon>
        <taxon>Bacillales</taxon>
        <taxon>Paenibacillaceae</taxon>
        <taxon>Paenibacillus</taxon>
    </lineage>
</organism>
<proteinExistence type="inferred from homology"/>
<keyword evidence="4 6" id="KW-1133">Transmembrane helix</keyword>
<keyword evidence="3 6" id="KW-0812">Transmembrane</keyword>
<comment type="subcellular location">
    <subcellularLocation>
        <location evidence="1">Membrane</location>
        <topology evidence="1">Multi-pass membrane protein</topology>
    </subcellularLocation>
</comment>
<evidence type="ECO:0000256" key="4">
    <source>
        <dbReference type="ARBA" id="ARBA00022989"/>
    </source>
</evidence>
<comment type="similarity">
    <text evidence="2">Belongs to the TspO/BZRP family.</text>
</comment>
<dbReference type="EMBL" id="JAHZIK010001096">
    <property type="protein sequence ID" value="MBW7458169.1"/>
    <property type="molecule type" value="Genomic_DNA"/>
</dbReference>
<sequence>MYNRNPYRLWNIVGLIAVLIVNALAQYLPLNGKTTAELSAQYPVLITPSDYAFSIWMLIYVLLIGFVFYQLGSRTGDQPSVRSTGPWFFISCLFNIAWVFAWHYEHVRISVFIMIALLLTLIILYQRIRTATSRPAAGEFIWVRLPFSLYFGWITVATIVNIAVGLYQAGWNGFGWSDALWAIVLLAAAWVLALIIGGVFRDPFYVLVFVWAFIAIALKQQDYENIYTVAMVGAILLLVFAIYLIFRRRNVSKW</sequence>
<evidence type="ECO:0000256" key="3">
    <source>
        <dbReference type="ARBA" id="ARBA00022692"/>
    </source>
</evidence>
<evidence type="ECO:0000313" key="7">
    <source>
        <dbReference type="EMBL" id="MBW7458169.1"/>
    </source>
</evidence>
<feature type="transmembrane region" description="Helical" evidence="6">
    <location>
        <begin position="51"/>
        <end position="72"/>
    </location>
</feature>
<evidence type="ECO:0000256" key="5">
    <source>
        <dbReference type="ARBA" id="ARBA00023136"/>
    </source>
</evidence>
<dbReference type="Pfam" id="PF03073">
    <property type="entry name" value="TspO_MBR"/>
    <property type="match status" value="1"/>
</dbReference>
<keyword evidence="5 6" id="KW-0472">Membrane</keyword>
<dbReference type="Proteomes" id="UP001519887">
    <property type="component" value="Unassembled WGS sequence"/>
</dbReference>
<gene>
    <name evidence="7" type="ORF">K0U00_29420</name>
</gene>
<comment type="caution">
    <text evidence="7">The sequence shown here is derived from an EMBL/GenBank/DDBJ whole genome shotgun (WGS) entry which is preliminary data.</text>
</comment>
<feature type="transmembrane region" description="Helical" evidence="6">
    <location>
        <begin position="179"/>
        <end position="197"/>
    </location>
</feature>
<feature type="transmembrane region" description="Helical" evidence="6">
    <location>
        <begin position="9"/>
        <end position="28"/>
    </location>
</feature>
<protein>
    <submittedName>
        <fullName evidence="7">Tryptophan-rich sensory protein</fullName>
    </submittedName>
</protein>
<feature type="transmembrane region" description="Helical" evidence="6">
    <location>
        <begin position="84"/>
        <end position="101"/>
    </location>
</feature>
<dbReference type="InterPro" id="IPR038330">
    <property type="entry name" value="TspO/MBR-related_sf"/>
</dbReference>
<dbReference type="PANTHER" id="PTHR33802:SF1">
    <property type="entry name" value="XK-RELATED PROTEIN"/>
    <property type="match status" value="1"/>
</dbReference>
<feature type="transmembrane region" description="Helical" evidence="6">
    <location>
        <begin position="226"/>
        <end position="246"/>
    </location>
</feature>
<accession>A0ABS7CB88</accession>
<name>A0ABS7CB88_9BACL</name>
<feature type="transmembrane region" description="Helical" evidence="6">
    <location>
        <begin position="107"/>
        <end position="126"/>
    </location>
</feature>
<keyword evidence="8" id="KW-1185">Reference proteome</keyword>
<dbReference type="Gene3D" id="1.20.1260.100">
    <property type="entry name" value="TspO/MBR protein"/>
    <property type="match status" value="1"/>
</dbReference>
<evidence type="ECO:0000256" key="1">
    <source>
        <dbReference type="ARBA" id="ARBA00004141"/>
    </source>
</evidence>
<evidence type="ECO:0000256" key="2">
    <source>
        <dbReference type="ARBA" id="ARBA00007524"/>
    </source>
</evidence>
<evidence type="ECO:0000313" key="8">
    <source>
        <dbReference type="Proteomes" id="UP001519887"/>
    </source>
</evidence>